<gene>
    <name evidence="5" type="ORF">METZ01_LOCUS6014</name>
</gene>
<evidence type="ECO:0000256" key="1">
    <source>
        <dbReference type="ARBA" id="ARBA00022705"/>
    </source>
</evidence>
<dbReference type="GO" id="GO:0006261">
    <property type="term" value="P:DNA-templated DNA replication"/>
    <property type="evidence" value="ECO:0007669"/>
    <property type="project" value="TreeGrafter"/>
</dbReference>
<dbReference type="CDD" id="cd00009">
    <property type="entry name" value="AAA"/>
    <property type="match status" value="1"/>
</dbReference>
<dbReference type="Pfam" id="PF21328">
    <property type="entry name" value="Gp44_lid"/>
    <property type="match status" value="1"/>
</dbReference>
<dbReference type="SMART" id="SM00382">
    <property type="entry name" value="AAA"/>
    <property type="match status" value="1"/>
</dbReference>
<accession>A0A381NEZ5</accession>
<dbReference type="InterPro" id="IPR003959">
    <property type="entry name" value="ATPase_AAA_core"/>
</dbReference>
<dbReference type="Gene3D" id="1.20.272.10">
    <property type="match status" value="1"/>
</dbReference>
<name>A0A381NEZ5_9ZZZZ</name>
<dbReference type="Gene3D" id="1.10.8.60">
    <property type="match status" value="1"/>
</dbReference>
<dbReference type="Pfam" id="PF00004">
    <property type="entry name" value="AAA"/>
    <property type="match status" value="1"/>
</dbReference>
<dbReference type="HAMAP" id="MF_04162">
    <property type="entry name" value="T4_Clamp_Loader_L"/>
    <property type="match status" value="1"/>
</dbReference>
<dbReference type="SUPFAM" id="SSF52540">
    <property type="entry name" value="P-loop containing nucleoside triphosphate hydrolases"/>
    <property type="match status" value="1"/>
</dbReference>
<dbReference type="GO" id="GO:0006281">
    <property type="term" value="P:DNA repair"/>
    <property type="evidence" value="ECO:0007669"/>
    <property type="project" value="TreeGrafter"/>
</dbReference>
<sequence>MNNTLWVEKYRPDKIASCILPNQLKIMFQSIVDSREVPNLLLTGCPGIGKTTVAKALCNQLNCDWLMINGSDEGRMIDTLRTTVVNYASTVSLSGGKKVIIIDEADYMNKDSVQPALRGVIEEFSRNCRFIFTCNFKNRIIPALHSRCSVVDFVISKDDKPPLGMEMLVNVKRILTEEGVKYEESVLVELIMKHFPDFRRVINELQKYSLNGIIDDGILKQSSDENFNELFVALKGKDFSSMRKWVAQNIDNDHVRLYRQIYDNLNAKFEKQSIPQAVLTIADYSYKSAFVADQEVNMVACLTEIMMECEFI</sequence>
<organism evidence="5">
    <name type="scientific">marine metagenome</name>
    <dbReference type="NCBI Taxonomy" id="408172"/>
    <lineage>
        <taxon>unclassified sequences</taxon>
        <taxon>metagenomes</taxon>
        <taxon>ecological metagenomes</taxon>
    </lineage>
</organism>
<dbReference type="EMBL" id="UINC01000317">
    <property type="protein sequence ID" value="SUZ53160.1"/>
    <property type="molecule type" value="Genomic_DNA"/>
</dbReference>
<keyword evidence="1" id="KW-0235">DNA replication</keyword>
<feature type="domain" description="AAA+ ATPase" evidence="4">
    <location>
        <begin position="36"/>
        <end position="156"/>
    </location>
</feature>
<evidence type="ECO:0000256" key="3">
    <source>
        <dbReference type="ARBA" id="ARBA00022840"/>
    </source>
</evidence>
<dbReference type="AlphaFoldDB" id="A0A381NEZ5"/>
<evidence type="ECO:0000313" key="5">
    <source>
        <dbReference type="EMBL" id="SUZ53160.1"/>
    </source>
</evidence>
<dbReference type="GO" id="GO:0005524">
    <property type="term" value="F:ATP binding"/>
    <property type="evidence" value="ECO:0007669"/>
    <property type="project" value="UniProtKB-KW"/>
</dbReference>
<dbReference type="GO" id="GO:0005663">
    <property type="term" value="C:DNA replication factor C complex"/>
    <property type="evidence" value="ECO:0007669"/>
    <property type="project" value="TreeGrafter"/>
</dbReference>
<dbReference type="InterPro" id="IPR048815">
    <property type="entry name" value="Gp44_lid"/>
</dbReference>
<dbReference type="PANTHER" id="PTHR11669">
    <property type="entry name" value="REPLICATION FACTOR C / DNA POLYMERASE III GAMMA-TAU SUBUNIT"/>
    <property type="match status" value="1"/>
</dbReference>
<keyword evidence="3" id="KW-0067">ATP-binding</keyword>
<dbReference type="GO" id="GO:0016887">
    <property type="term" value="F:ATP hydrolysis activity"/>
    <property type="evidence" value="ECO:0007669"/>
    <property type="project" value="InterPro"/>
</dbReference>
<evidence type="ECO:0000256" key="2">
    <source>
        <dbReference type="ARBA" id="ARBA00022741"/>
    </source>
</evidence>
<dbReference type="InterPro" id="IPR003593">
    <property type="entry name" value="AAA+_ATPase"/>
</dbReference>
<protein>
    <recommendedName>
        <fullName evidence="4">AAA+ ATPase domain-containing protein</fullName>
    </recommendedName>
</protein>
<dbReference type="InterPro" id="IPR046388">
    <property type="entry name" value="T4_Clamp_Loader_L"/>
</dbReference>
<dbReference type="PANTHER" id="PTHR11669:SF20">
    <property type="entry name" value="REPLICATION FACTOR C SUBUNIT 4"/>
    <property type="match status" value="1"/>
</dbReference>
<dbReference type="Gene3D" id="3.40.50.300">
    <property type="entry name" value="P-loop containing nucleotide triphosphate hydrolases"/>
    <property type="match status" value="1"/>
</dbReference>
<dbReference type="InterPro" id="IPR050238">
    <property type="entry name" value="DNA_Rep/Repair_Clamp_Loader"/>
</dbReference>
<reference evidence="5" key="1">
    <citation type="submission" date="2018-05" db="EMBL/GenBank/DDBJ databases">
        <authorList>
            <person name="Lanie J.A."/>
            <person name="Ng W.-L."/>
            <person name="Kazmierczak K.M."/>
            <person name="Andrzejewski T.M."/>
            <person name="Davidsen T.M."/>
            <person name="Wayne K.J."/>
            <person name="Tettelin H."/>
            <person name="Glass J.I."/>
            <person name="Rusch D."/>
            <person name="Podicherti R."/>
            <person name="Tsui H.-C.T."/>
            <person name="Winkler M.E."/>
        </authorList>
    </citation>
    <scope>NUCLEOTIDE SEQUENCE</scope>
</reference>
<evidence type="ECO:0000259" key="4">
    <source>
        <dbReference type="SMART" id="SM00382"/>
    </source>
</evidence>
<dbReference type="InterPro" id="IPR027417">
    <property type="entry name" value="P-loop_NTPase"/>
</dbReference>
<proteinExistence type="inferred from homology"/>
<keyword evidence="2" id="KW-0547">Nucleotide-binding</keyword>
<dbReference type="GO" id="GO:0003689">
    <property type="term" value="F:DNA clamp loader activity"/>
    <property type="evidence" value="ECO:0007669"/>
    <property type="project" value="InterPro"/>
</dbReference>